<name>A0A162MGF3_9BACL</name>
<dbReference type="STRING" id="494026.PGLA_05980"/>
<sequence>MVISLRKCLAFIRSVIVFIALTYLVYHLLGVFREWITPVDQYRIPKGYAVKAFQAEDGHRIVDTSMGERLRFYYWYGE</sequence>
<gene>
    <name evidence="2" type="ORF">PGLA_05980</name>
</gene>
<evidence type="ECO:0000313" key="2">
    <source>
        <dbReference type="EMBL" id="OAB44213.1"/>
    </source>
</evidence>
<dbReference type="RefSeq" id="WP_068530205.1">
    <property type="nucleotide sequence ID" value="NZ_LVJH01000007.1"/>
</dbReference>
<dbReference type="OrthoDB" id="2691647at2"/>
<organism evidence="2 3">
    <name type="scientific">Paenibacillus glacialis</name>
    <dbReference type="NCBI Taxonomy" id="494026"/>
    <lineage>
        <taxon>Bacteria</taxon>
        <taxon>Bacillati</taxon>
        <taxon>Bacillota</taxon>
        <taxon>Bacilli</taxon>
        <taxon>Bacillales</taxon>
        <taxon>Paenibacillaceae</taxon>
        <taxon>Paenibacillus</taxon>
    </lineage>
</organism>
<reference evidence="2 3" key="1">
    <citation type="submission" date="2016-03" db="EMBL/GenBank/DDBJ databases">
        <title>Draft genome sequence of Paenibacillus glacialis DSM 22343.</title>
        <authorList>
            <person name="Shin S.-K."/>
            <person name="Yi H."/>
        </authorList>
    </citation>
    <scope>NUCLEOTIDE SEQUENCE [LARGE SCALE GENOMIC DNA]</scope>
    <source>
        <strain evidence="2 3">DSM 22343</strain>
    </source>
</reference>
<feature type="transmembrane region" description="Helical" evidence="1">
    <location>
        <begin position="12"/>
        <end position="32"/>
    </location>
</feature>
<proteinExistence type="predicted"/>
<keyword evidence="1" id="KW-0812">Transmembrane</keyword>
<comment type="caution">
    <text evidence="2">The sequence shown here is derived from an EMBL/GenBank/DDBJ whole genome shotgun (WGS) entry which is preliminary data.</text>
</comment>
<dbReference type="Proteomes" id="UP000076967">
    <property type="component" value="Unassembled WGS sequence"/>
</dbReference>
<evidence type="ECO:0008006" key="4">
    <source>
        <dbReference type="Google" id="ProtNLM"/>
    </source>
</evidence>
<accession>A0A162MGF3</accession>
<keyword evidence="1" id="KW-1133">Transmembrane helix</keyword>
<evidence type="ECO:0000313" key="3">
    <source>
        <dbReference type="Proteomes" id="UP000076967"/>
    </source>
</evidence>
<keyword evidence="1" id="KW-0472">Membrane</keyword>
<evidence type="ECO:0000256" key="1">
    <source>
        <dbReference type="SAM" id="Phobius"/>
    </source>
</evidence>
<dbReference type="InterPro" id="IPR025321">
    <property type="entry name" value="DUF4227"/>
</dbReference>
<dbReference type="AlphaFoldDB" id="A0A162MGF3"/>
<keyword evidence="3" id="KW-1185">Reference proteome</keyword>
<dbReference type="Pfam" id="PF14004">
    <property type="entry name" value="DUF4227"/>
    <property type="match status" value="1"/>
</dbReference>
<dbReference type="EMBL" id="LVJH01000007">
    <property type="protein sequence ID" value="OAB44213.1"/>
    <property type="molecule type" value="Genomic_DNA"/>
</dbReference>
<protein>
    <recommendedName>
        <fullName evidence="4">DUF4227 domain-containing protein</fullName>
    </recommendedName>
</protein>